<evidence type="ECO:0000256" key="5">
    <source>
        <dbReference type="PROSITE-ProRule" id="PRU01248"/>
    </source>
</evidence>
<keyword evidence="2" id="KW-0229">DNA integration</keyword>
<dbReference type="InterPro" id="IPR044068">
    <property type="entry name" value="CB"/>
</dbReference>
<dbReference type="InterPro" id="IPR025166">
    <property type="entry name" value="Integrase_DNA_bind_dom"/>
</dbReference>
<dbReference type="EMBL" id="NFZT01000001">
    <property type="protein sequence ID" value="OWV33682.1"/>
    <property type="molecule type" value="Genomic_DNA"/>
</dbReference>
<evidence type="ECO:0000256" key="3">
    <source>
        <dbReference type="ARBA" id="ARBA00023125"/>
    </source>
</evidence>
<comment type="similarity">
    <text evidence="1">Belongs to the 'phage' integrase family.</text>
</comment>
<dbReference type="GO" id="GO:0006310">
    <property type="term" value="P:DNA recombination"/>
    <property type="evidence" value="ECO:0007669"/>
    <property type="project" value="UniProtKB-KW"/>
</dbReference>
<dbReference type="InterPro" id="IPR050808">
    <property type="entry name" value="Phage_Integrase"/>
</dbReference>
<dbReference type="InterPro" id="IPR002104">
    <property type="entry name" value="Integrase_catalytic"/>
</dbReference>
<evidence type="ECO:0000259" key="7">
    <source>
        <dbReference type="PROSITE" id="PS51900"/>
    </source>
</evidence>
<organism evidence="8 9">
    <name type="scientific">Pacificimonas flava</name>
    <dbReference type="NCBI Taxonomy" id="1234595"/>
    <lineage>
        <taxon>Bacteria</taxon>
        <taxon>Pseudomonadati</taxon>
        <taxon>Pseudomonadota</taxon>
        <taxon>Alphaproteobacteria</taxon>
        <taxon>Sphingomonadales</taxon>
        <taxon>Sphingosinicellaceae</taxon>
        <taxon>Pacificimonas</taxon>
    </lineage>
</organism>
<keyword evidence="4" id="KW-0233">DNA recombination</keyword>
<dbReference type="PROSITE" id="PS51898">
    <property type="entry name" value="TYR_RECOMBINASE"/>
    <property type="match status" value="1"/>
</dbReference>
<protein>
    <recommendedName>
        <fullName evidence="10">Integrase</fullName>
    </recommendedName>
</protein>
<accession>A0A219B5M0</accession>
<keyword evidence="3 5" id="KW-0238">DNA-binding</keyword>
<dbReference type="InterPro" id="IPR038488">
    <property type="entry name" value="Integrase_DNA-bd_sf"/>
</dbReference>
<dbReference type="InterPro" id="IPR013762">
    <property type="entry name" value="Integrase-like_cat_sf"/>
</dbReference>
<dbReference type="RefSeq" id="WP_088712458.1">
    <property type="nucleotide sequence ID" value="NZ_NFZT01000001.1"/>
</dbReference>
<comment type="caution">
    <text evidence="8">The sequence shown here is derived from an EMBL/GenBank/DDBJ whole genome shotgun (WGS) entry which is preliminary data.</text>
</comment>
<dbReference type="Gene3D" id="1.10.443.10">
    <property type="entry name" value="Intergrase catalytic core"/>
    <property type="match status" value="1"/>
</dbReference>
<dbReference type="PANTHER" id="PTHR30629:SF2">
    <property type="entry name" value="PROPHAGE INTEGRASE INTS-RELATED"/>
    <property type="match status" value="1"/>
</dbReference>
<dbReference type="Pfam" id="PF00589">
    <property type="entry name" value="Phage_integrase"/>
    <property type="match status" value="1"/>
</dbReference>
<feature type="domain" description="Tyr recombinase" evidence="6">
    <location>
        <begin position="193"/>
        <end position="385"/>
    </location>
</feature>
<gene>
    <name evidence="8" type="ORF">B5C34_09555</name>
</gene>
<evidence type="ECO:0000313" key="8">
    <source>
        <dbReference type="EMBL" id="OWV33682.1"/>
    </source>
</evidence>
<dbReference type="InterPro" id="IPR010998">
    <property type="entry name" value="Integrase_recombinase_N"/>
</dbReference>
<dbReference type="GO" id="GO:0003677">
    <property type="term" value="F:DNA binding"/>
    <property type="evidence" value="ECO:0007669"/>
    <property type="project" value="UniProtKB-UniRule"/>
</dbReference>
<dbReference type="Pfam" id="PF13356">
    <property type="entry name" value="Arm-DNA-bind_3"/>
    <property type="match status" value="1"/>
</dbReference>
<dbReference type="AlphaFoldDB" id="A0A219B5M0"/>
<evidence type="ECO:0000313" key="9">
    <source>
        <dbReference type="Proteomes" id="UP000198462"/>
    </source>
</evidence>
<evidence type="ECO:0000256" key="1">
    <source>
        <dbReference type="ARBA" id="ARBA00008857"/>
    </source>
</evidence>
<sequence>MLTLAAAKAAQPMARAYKLSDAGGLFLFIAPSGLKSWRLKFRWRRREQLLTLGRFPDLSLNQARAKAAAAKAELEEGRDPRGTSTGLSFESVARRWFEKQRPRWSIVHAGDVLSSLERDVFPQIGDRTIGAIGAGELLELLSALENRGSIASAARLRQRLSAIFRFARSQELVEGDPAAELGQAMQAAPLVRPMPAVETPEEAREALAALRSAPGALPVRLAAEFLALTAVRCAAVRGADWAEFEGLETEAPIWRVPAARMKLSRAKKESHRFDHLVPLSPAAIRVLEAAREAGGGRSFPASGPVFCGRGGGPIGGAALRQLHVRAGLGGRHVPHGWRASFSTIMNERRPRDRAAIDLTLAHAPKDKVEAAYNRSAQLELRRDLLDEWGAIISPSAAR</sequence>
<dbReference type="InterPro" id="IPR053876">
    <property type="entry name" value="Phage_int_M"/>
</dbReference>
<dbReference type="Gene3D" id="1.10.150.130">
    <property type="match status" value="1"/>
</dbReference>
<dbReference type="Proteomes" id="UP000198462">
    <property type="component" value="Unassembled WGS sequence"/>
</dbReference>
<dbReference type="InterPro" id="IPR011010">
    <property type="entry name" value="DNA_brk_join_enz"/>
</dbReference>
<name>A0A219B5M0_9SPHN</name>
<dbReference type="OrthoDB" id="7388552at2"/>
<evidence type="ECO:0000256" key="2">
    <source>
        <dbReference type="ARBA" id="ARBA00022908"/>
    </source>
</evidence>
<dbReference type="PROSITE" id="PS51900">
    <property type="entry name" value="CB"/>
    <property type="match status" value="1"/>
</dbReference>
<dbReference type="SUPFAM" id="SSF56349">
    <property type="entry name" value="DNA breaking-rejoining enzymes"/>
    <property type="match status" value="1"/>
</dbReference>
<reference evidence="9" key="1">
    <citation type="submission" date="2017-05" db="EMBL/GenBank/DDBJ databases">
        <authorList>
            <person name="Lin X."/>
        </authorList>
    </citation>
    <scope>NUCLEOTIDE SEQUENCE [LARGE SCALE GENOMIC DNA]</scope>
    <source>
        <strain evidence="9">JLT2012</strain>
    </source>
</reference>
<dbReference type="GO" id="GO:0015074">
    <property type="term" value="P:DNA integration"/>
    <property type="evidence" value="ECO:0007669"/>
    <property type="project" value="UniProtKB-KW"/>
</dbReference>
<evidence type="ECO:0008006" key="10">
    <source>
        <dbReference type="Google" id="ProtNLM"/>
    </source>
</evidence>
<keyword evidence="9" id="KW-1185">Reference proteome</keyword>
<proteinExistence type="inferred from homology"/>
<dbReference type="Gene3D" id="3.30.160.390">
    <property type="entry name" value="Integrase, DNA-binding domain"/>
    <property type="match status" value="1"/>
</dbReference>
<evidence type="ECO:0000259" key="6">
    <source>
        <dbReference type="PROSITE" id="PS51898"/>
    </source>
</evidence>
<feature type="domain" description="Core-binding (CB)" evidence="7">
    <location>
        <begin position="87"/>
        <end position="168"/>
    </location>
</feature>
<dbReference type="PANTHER" id="PTHR30629">
    <property type="entry name" value="PROPHAGE INTEGRASE"/>
    <property type="match status" value="1"/>
</dbReference>
<evidence type="ECO:0000256" key="4">
    <source>
        <dbReference type="ARBA" id="ARBA00023172"/>
    </source>
</evidence>
<dbReference type="Pfam" id="PF22022">
    <property type="entry name" value="Phage_int_M"/>
    <property type="match status" value="1"/>
</dbReference>